<proteinExistence type="predicted"/>
<protein>
    <submittedName>
        <fullName evidence="4">PIEZO domain-containing protein</fullName>
    </submittedName>
</protein>
<feature type="transmembrane region" description="Helical" evidence="1">
    <location>
        <begin position="34"/>
        <end position="53"/>
    </location>
</feature>
<dbReference type="PANTHER" id="PTHR47049">
    <property type="entry name" value="PIEZO-TYPE MECHANOSENSITIVE ION CHANNEL HOMOLOG"/>
    <property type="match status" value="1"/>
</dbReference>
<keyword evidence="1" id="KW-1133">Transmembrane helix</keyword>
<dbReference type="InterPro" id="IPR027272">
    <property type="entry name" value="Piezo"/>
</dbReference>
<keyword evidence="1" id="KW-0472">Membrane</keyword>
<feature type="transmembrane region" description="Helical" evidence="1">
    <location>
        <begin position="439"/>
        <end position="461"/>
    </location>
</feature>
<sequence>METLLHFFLRCMLALITFILFGITTAVVEKSILSIFYFILLAAFVHAAQVSLLNIPQMVFAVLLCYTRNANLKVICYLAMGLYIPLTTVIKLAFFVYHGPLSDLRICENVNAEKWMYWTGLISDETSIYVPVLCLMAIHLHSIIEYLYVRYEDRYRECDTKLQFPDINYKNAGYATVNLIAFYINYGYYKFGFEVCSVSYIRYIGRQRKILQTIITPENAPYLALFNGGYLARKNFDLTLFLYFINVILSLMQYELFKIESANDKNFGGGSNDGVFEDVDDDGQSSKVNPIRNFYSQDARLFLDDVKQCVFSYYHWLVLLLVFSNGIRMTAPVFLSIGHIIFAFLNFWRGTDLYLSSLRIFRRKWRVITLYLLGSLFLQISALISKAMLDEFVTTKNGYKRLVAICRMLHVYFKKPGATIIDTMQPYKDADVRAYSFDVIVFAALLLQLRMIVSWLVIAYIDVTTFETFWELENSENSFFFFLIFL</sequence>
<feature type="domain" description="Piezo TM25-28" evidence="2">
    <location>
        <begin position="284"/>
        <end position="457"/>
    </location>
</feature>
<dbReference type="InterPro" id="IPR031805">
    <property type="entry name" value="Piezo_TM25-28"/>
</dbReference>
<dbReference type="GO" id="GO:0016020">
    <property type="term" value="C:membrane"/>
    <property type="evidence" value="ECO:0007669"/>
    <property type="project" value="InterPro"/>
</dbReference>
<evidence type="ECO:0000256" key="1">
    <source>
        <dbReference type="SAM" id="Phobius"/>
    </source>
</evidence>
<feature type="transmembrane region" description="Helical" evidence="1">
    <location>
        <begin position="74"/>
        <end position="97"/>
    </location>
</feature>
<keyword evidence="3" id="KW-1185">Reference proteome</keyword>
<feature type="transmembrane region" description="Helical" evidence="1">
    <location>
        <begin position="7"/>
        <end position="28"/>
    </location>
</feature>
<dbReference type="Pfam" id="PF15917">
    <property type="entry name" value="Piezo_TM25-28"/>
    <property type="match status" value="1"/>
</dbReference>
<feature type="transmembrane region" description="Helical" evidence="1">
    <location>
        <begin position="329"/>
        <end position="348"/>
    </location>
</feature>
<feature type="transmembrane region" description="Helical" evidence="1">
    <location>
        <begin position="128"/>
        <end position="149"/>
    </location>
</feature>
<evidence type="ECO:0000259" key="2">
    <source>
        <dbReference type="Pfam" id="PF15917"/>
    </source>
</evidence>
<dbReference type="PANTHER" id="PTHR47049:SF2">
    <property type="entry name" value="PIEZO-TYPE MECHANOSENSITIVE ION CHANNEL HOMOLOG"/>
    <property type="match status" value="1"/>
</dbReference>
<accession>A0A0M3I8P1</accession>
<reference evidence="4" key="1">
    <citation type="submission" date="2017-02" db="UniProtKB">
        <authorList>
            <consortium name="WormBaseParasite"/>
        </authorList>
    </citation>
    <scope>IDENTIFICATION</scope>
</reference>
<dbReference type="AlphaFoldDB" id="A0A0M3I8P1"/>
<feature type="transmembrane region" description="Helical" evidence="1">
    <location>
        <begin position="368"/>
        <end position="389"/>
    </location>
</feature>
<dbReference type="WBParaSite" id="ALUE_0001373301-mRNA-1">
    <property type="protein sequence ID" value="ALUE_0001373301-mRNA-1"/>
    <property type="gene ID" value="ALUE_0001373301"/>
</dbReference>
<feature type="transmembrane region" description="Helical" evidence="1">
    <location>
        <begin position="240"/>
        <end position="257"/>
    </location>
</feature>
<evidence type="ECO:0000313" key="4">
    <source>
        <dbReference type="WBParaSite" id="ALUE_0001373301-mRNA-1"/>
    </source>
</evidence>
<keyword evidence="1" id="KW-0812">Transmembrane</keyword>
<name>A0A0M3I8P1_ASCLU</name>
<organism evidence="3 4">
    <name type="scientific">Ascaris lumbricoides</name>
    <name type="common">Giant roundworm</name>
    <dbReference type="NCBI Taxonomy" id="6252"/>
    <lineage>
        <taxon>Eukaryota</taxon>
        <taxon>Metazoa</taxon>
        <taxon>Ecdysozoa</taxon>
        <taxon>Nematoda</taxon>
        <taxon>Chromadorea</taxon>
        <taxon>Rhabditida</taxon>
        <taxon>Spirurina</taxon>
        <taxon>Ascaridomorpha</taxon>
        <taxon>Ascaridoidea</taxon>
        <taxon>Ascarididae</taxon>
        <taxon>Ascaris</taxon>
    </lineage>
</organism>
<dbReference type="Proteomes" id="UP000036681">
    <property type="component" value="Unplaced"/>
</dbReference>
<dbReference type="GO" id="GO:0008381">
    <property type="term" value="F:mechanosensitive monoatomic ion channel activity"/>
    <property type="evidence" value="ECO:0007669"/>
    <property type="project" value="InterPro"/>
</dbReference>
<evidence type="ECO:0000313" key="3">
    <source>
        <dbReference type="Proteomes" id="UP000036681"/>
    </source>
</evidence>